<dbReference type="AlphaFoldDB" id="A0A4U5M052"/>
<name>A0A4U5M052_STECR</name>
<protein>
    <submittedName>
        <fullName evidence="1">Uncharacterized protein</fullName>
    </submittedName>
</protein>
<accession>A0A4U5M052</accession>
<comment type="caution">
    <text evidence="1">The sequence shown here is derived from an EMBL/GenBank/DDBJ whole genome shotgun (WGS) entry which is preliminary data.</text>
</comment>
<proteinExistence type="predicted"/>
<sequence length="111" mass="12941">MDRWGRTDRGEATRSAEILRLGHVDLEASWYWLKVGHLNTMSVRNIIACQEGCLLTRTHFSNTTRGKTCRYKCWITHPGQVSGCPRWRATLMYQRHDSVARVLHYNYCVKG</sequence>
<dbReference type="OrthoDB" id="5875621at2759"/>
<reference evidence="1 2" key="2">
    <citation type="journal article" date="2019" name="G3 (Bethesda)">
        <title>Hybrid Assembly of the Genome of the Entomopathogenic Nematode Steinernema carpocapsae Identifies the X-Chromosome.</title>
        <authorList>
            <person name="Serra L."/>
            <person name="Macchietto M."/>
            <person name="Macias-Munoz A."/>
            <person name="McGill C.J."/>
            <person name="Rodriguez I.M."/>
            <person name="Rodriguez B."/>
            <person name="Murad R."/>
            <person name="Mortazavi A."/>
        </authorList>
    </citation>
    <scope>NUCLEOTIDE SEQUENCE [LARGE SCALE GENOMIC DNA]</scope>
    <source>
        <strain evidence="1 2">ALL</strain>
    </source>
</reference>
<dbReference type="EMBL" id="AZBU02000010">
    <property type="protein sequence ID" value="TKR61962.1"/>
    <property type="molecule type" value="Genomic_DNA"/>
</dbReference>
<keyword evidence="2" id="KW-1185">Reference proteome</keyword>
<gene>
    <name evidence="1" type="ORF">L596_025987</name>
</gene>
<evidence type="ECO:0000313" key="2">
    <source>
        <dbReference type="Proteomes" id="UP000298663"/>
    </source>
</evidence>
<dbReference type="Proteomes" id="UP000298663">
    <property type="component" value="Unassembled WGS sequence"/>
</dbReference>
<reference evidence="1 2" key="1">
    <citation type="journal article" date="2015" name="Genome Biol.">
        <title>Comparative genomics of Steinernema reveals deeply conserved gene regulatory networks.</title>
        <authorList>
            <person name="Dillman A.R."/>
            <person name="Macchietto M."/>
            <person name="Porter C.F."/>
            <person name="Rogers A."/>
            <person name="Williams B."/>
            <person name="Antoshechkin I."/>
            <person name="Lee M.M."/>
            <person name="Goodwin Z."/>
            <person name="Lu X."/>
            <person name="Lewis E.E."/>
            <person name="Goodrich-Blair H."/>
            <person name="Stock S.P."/>
            <person name="Adams B.J."/>
            <person name="Sternberg P.W."/>
            <person name="Mortazavi A."/>
        </authorList>
    </citation>
    <scope>NUCLEOTIDE SEQUENCE [LARGE SCALE GENOMIC DNA]</scope>
    <source>
        <strain evidence="1 2">ALL</strain>
    </source>
</reference>
<evidence type="ECO:0000313" key="1">
    <source>
        <dbReference type="EMBL" id="TKR61962.1"/>
    </source>
</evidence>
<organism evidence="1 2">
    <name type="scientific">Steinernema carpocapsae</name>
    <name type="common">Entomopathogenic nematode</name>
    <dbReference type="NCBI Taxonomy" id="34508"/>
    <lineage>
        <taxon>Eukaryota</taxon>
        <taxon>Metazoa</taxon>
        <taxon>Ecdysozoa</taxon>
        <taxon>Nematoda</taxon>
        <taxon>Chromadorea</taxon>
        <taxon>Rhabditida</taxon>
        <taxon>Tylenchina</taxon>
        <taxon>Panagrolaimomorpha</taxon>
        <taxon>Strongyloidoidea</taxon>
        <taxon>Steinernematidae</taxon>
        <taxon>Steinernema</taxon>
    </lineage>
</organism>